<evidence type="ECO:0000259" key="8">
    <source>
        <dbReference type="PROSITE" id="PS51372"/>
    </source>
</evidence>
<dbReference type="GO" id="GO:0008982">
    <property type="term" value="F:protein-N(PI)-phosphohistidine-sugar phosphotransferase activity"/>
    <property type="evidence" value="ECO:0007669"/>
    <property type="project" value="InterPro"/>
</dbReference>
<reference evidence="9 10" key="1">
    <citation type="submission" date="2010-12" db="EMBL/GenBank/DDBJ databases">
        <title>The Genome Sequence of Coprobacillus sp. strain 29_1.</title>
        <authorList>
            <consortium name="The Broad Institute Genome Sequencing Platform"/>
            <person name="Earl A."/>
            <person name="Ward D."/>
            <person name="Feldgarden M."/>
            <person name="Gevers D."/>
            <person name="Daigneault M."/>
            <person name="Sibley C.D."/>
            <person name="White A."/>
            <person name="Strauss J."/>
            <person name="Allen-Vercoe E."/>
            <person name="Young S.K."/>
            <person name="Zeng Q."/>
            <person name="Gargeya S."/>
            <person name="Fitzgerald M."/>
            <person name="Haas B."/>
            <person name="Abouelleil A."/>
            <person name="Alvarado L."/>
            <person name="Arachchi H.M."/>
            <person name="Berlin A."/>
            <person name="Brown A."/>
            <person name="Chapman S.B."/>
            <person name="Chen Z."/>
            <person name="Dunbar C."/>
            <person name="Freedman E."/>
            <person name="Gearin G."/>
            <person name="Gellesch M."/>
            <person name="Goldberg J."/>
            <person name="Griggs A."/>
            <person name="Gujja S."/>
            <person name="Heilman E."/>
            <person name="Heiman D."/>
            <person name="Howarth C."/>
            <person name="Larson L."/>
            <person name="Lui A."/>
            <person name="MacDonald P.J.P."/>
            <person name="Mehta T."/>
            <person name="Montmayeur A."/>
            <person name="Murphy C."/>
            <person name="Neiman D."/>
            <person name="Pearson M."/>
            <person name="Priest M."/>
            <person name="Roberts A."/>
            <person name="Saif S."/>
            <person name="Shea T."/>
            <person name="Shenoy N."/>
            <person name="Sisk P."/>
            <person name="Stolte C."/>
            <person name="Sykes S."/>
            <person name="White J."/>
            <person name="Yandava C."/>
            <person name="Nusbaum C."/>
            <person name="Birren B."/>
        </authorList>
    </citation>
    <scope>NUCLEOTIDE SEQUENCE [LARGE SCALE GENOMIC DNA]</scope>
    <source>
        <strain evidence="9 10">29_1</strain>
    </source>
</reference>
<keyword evidence="2" id="KW-0805">Transcription regulation</keyword>
<evidence type="ECO:0000256" key="4">
    <source>
        <dbReference type="ARBA" id="ARBA00023163"/>
    </source>
</evidence>
<dbReference type="GO" id="GO:0009401">
    <property type="term" value="P:phosphoenolpyruvate-dependent sugar phosphotransferase system"/>
    <property type="evidence" value="ECO:0007669"/>
    <property type="project" value="InterPro"/>
</dbReference>
<dbReference type="InterPro" id="IPR016152">
    <property type="entry name" value="PTrfase/Anion_transptr"/>
</dbReference>
<dbReference type="InterPro" id="IPR007737">
    <property type="entry name" value="Mga_HTH"/>
</dbReference>
<feature type="domain" description="PRD" evidence="8">
    <location>
        <begin position="291"/>
        <end position="398"/>
    </location>
</feature>
<proteinExistence type="predicted"/>
<dbReference type="PROSITE" id="PS51099">
    <property type="entry name" value="PTS_EIIB_TYPE_2"/>
    <property type="match status" value="1"/>
</dbReference>
<name>E7G5L5_9FIRM</name>
<feature type="domain" description="PRD" evidence="8">
    <location>
        <begin position="188"/>
        <end position="290"/>
    </location>
</feature>
<dbReference type="Gene3D" id="1.10.10.10">
    <property type="entry name" value="Winged helix-like DNA-binding domain superfamily/Winged helix DNA-binding domain"/>
    <property type="match status" value="1"/>
</dbReference>
<dbReference type="eggNOG" id="COG3711">
    <property type="taxonomic scope" value="Bacteria"/>
</dbReference>
<keyword evidence="10" id="KW-1185">Reference proteome</keyword>
<evidence type="ECO:0000256" key="2">
    <source>
        <dbReference type="ARBA" id="ARBA00023015"/>
    </source>
</evidence>
<gene>
    <name evidence="9" type="ORF">HMPREF9488_00053</name>
</gene>
<dbReference type="HOGENOM" id="CLU_013442_5_1_9"/>
<accession>E7G5L5</accession>
<evidence type="ECO:0000256" key="1">
    <source>
        <dbReference type="ARBA" id="ARBA00022737"/>
    </source>
</evidence>
<dbReference type="Gene3D" id="3.40.50.2300">
    <property type="match status" value="1"/>
</dbReference>
<protein>
    <submittedName>
        <fullName evidence="9">Uncharacterized protein</fullName>
    </submittedName>
</protein>
<dbReference type="PANTHER" id="PTHR30185:SF13">
    <property type="entry name" value="LICABCH OPERON REGULATOR-RELATED"/>
    <property type="match status" value="1"/>
</dbReference>
<dbReference type="Pfam" id="PF00874">
    <property type="entry name" value="PRD"/>
    <property type="match status" value="2"/>
</dbReference>
<evidence type="ECO:0000259" key="7">
    <source>
        <dbReference type="PROSITE" id="PS51099"/>
    </source>
</evidence>
<keyword evidence="3" id="KW-0010">Activator</keyword>
<dbReference type="CDD" id="cd05568">
    <property type="entry name" value="PTS_IIB_bgl_like"/>
    <property type="match status" value="1"/>
</dbReference>
<dbReference type="InterPro" id="IPR050661">
    <property type="entry name" value="BglG_antiterminators"/>
</dbReference>
<dbReference type="InterPro" id="IPR002178">
    <property type="entry name" value="PTS_EIIA_type-2_dom"/>
</dbReference>
<feature type="domain" description="HTH deoR-type" evidence="5">
    <location>
        <begin position="3"/>
        <end position="55"/>
    </location>
</feature>
<dbReference type="eggNOG" id="COG1762">
    <property type="taxonomic scope" value="Bacteria"/>
</dbReference>
<dbReference type="OrthoDB" id="3710983at2"/>
<evidence type="ECO:0000256" key="3">
    <source>
        <dbReference type="ARBA" id="ARBA00023159"/>
    </source>
</evidence>
<dbReference type="InterPro" id="IPR036388">
    <property type="entry name" value="WH-like_DNA-bd_sf"/>
</dbReference>
<dbReference type="InterPro" id="IPR011608">
    <property type="entry name" value="PRD"/>
</dbReference>
<dbReference type="RefSeq" id="WP_008787181.1">
    <property type="nucleotide sequence ID" value="NZ_AKCB01000001.1"/>
</dbReference>
<dbReference type="GeneID" id="78229518"/>
<dbReference type="Pfam" id="PF00359">
    <property type="entry name" value="PTS_EIIA_2"/>
    <property type="match status" value="1"/>
</dbReference>
<dbReference type="InterPro" id="IPR036634">
    <property type="entry name" value="PRD_sf"/>
</dbReference>
<dbReference type="Proteomes" id="UP000003157">
    <property type="component" value="Unassembled WGS sequence"/>
</dbReference>
<dbReference type="SUPFAM" id="SSF55804">
    <property type="entry name" value="Phoshotransferase/anion transport protein"/>
    <property type="match status" value="1"/>
</dbReference>
<dbReference type="STRING" id="100884.GCA_000269565_01646"/>
<keyword evidence="4" id="KW-0804">Transcription</keyword>
<dbReference type="InterPro" id="IPR001034">
    <property type="entry name" value="DeoR_HTH"/>
</dbReference>
<dbReference type="PANTHER" id="PTHR30185">
    <property type="entry name" value="CRYPTIC BETA-GLUCOSIDE BGL OPERON ANTITERMINATOR"/>
    <property type="match status" value="1"/>
</dbReference>
<evidence type="ECO:0000313" key="9">
    <source>
        <dbReference type="EMBL" id="EFW06516.1"/>
    </source>
</evidence>
<dbReference type="EMBL" id="ADKX01000001">
    <property type="protein sequence ID" value="EFW06516.1"/>
    <property type="molecule type" value="Genomic_DNA"/>
</dbReference>
<dbReference type="AlphaFoldDB" id="E7G5L5"/>
<dbReference type="Gene3D" id="3.40.930.10">
    <property type="entry name" value="Mannitol-specific EII, Chain A"/>
    <property type="match status" value="1"/>
</dbReference>
<dbReference type="InterPro" id="IPR013011">
    <property type="entry name" value="PTS_EIIB_2"/>
</dbReference>
<dbReference type="GO" id="GO:0003700">
    <property type="term" value="F:DNA-binding transcription factor activity"/>
    <property type="evidence" value="ECO:0007669"/>
    <property type="project" value="InterPro"/>
</dbReference>
<feature type="domain" description="PTS EIIB type-2" evidence="7">
    <location>
        <begin position="403"/>
        <end position="496"/>
    </location>
</feature>
<evidence type="ECO:0000259" key="6">
    <source>
        <dbReference type="PROSITE" id="PS51094"/>
    </source>
</evidence>
<evidence type="ECO:0000259" key="5">
    <source>
        <dbReference type="PROSITE" id="PS51000"/>
    </source>
</evidence>
<dbReference type="Pfam" id="PF05043">
    <property type="entry name" value="Mga"/>
    <property type="match status" value="1"/>
</dbReference>
<dbReference type="PROSITE" id="PS51372">
    <property type="entry name" value="PRD_2"/>
    <property type="match status" value="2"/>
</dbReference>
<keyword evidence="1" id="KW-0677">Repeat</keyword>
<dbReference type="PROSITE" id="PS51094">
    <property type="entry name" value="PTS_EIIA_TYPE_2"/>
    <property type="match status" value="1"/>
</dbReference>
<organism evidence="9 10">
    <name type="scientific">Coprobacillus cateniformis</name>
    <dbReference type="NCBI Taxonomy" id="100884"/>
    <lineage>
        <taxon>Bacteria</taxon>
        <taxon>Bacillati</taxon>
        <taxon>Bacillota</taxon>
        <taxon>Erysipelotrichia</taxon>
        <taxon>Erysipelotrichales</taxon>
        <taxon>Coprobacillaceae</taxon>
        <taxon>Coprobacillus</taxon>
    </lineage>
</organism>
<dbReference type="PROSITE" id="PS51000">
    <property type="entry name" value="HTH_DEOR_2"/>
    <property type="match status" value="1"/>
</dbReference>
<sequence>MFPYKRLHEIFDYISNHHYISATKLSTLLHITERTIRSDILAINDILKSYGASILLKRKAGYYLAIHNQQLYQTFLNNLNQSQKETLELDSSEDRMKYILNTLLYSHDYILLDDLADSVFISKNTLQNYLKTIKAILPQYALEYITKTNHGVKIIGNEDNKRKCLINNVLSHDFQNYITGFTKEEYTLFDGIQLDYIKGIVMKYLKKYEIKTDDFNLKNLIIHFALMISRIQNDDYINIDNSIIISEDMNDFIYYLCLELSEHFHITISEGEKKYIYLHLVANTHIHSHDINNEYIQETIIHLLDMIYCDYHFDLRKDEILLKDLFNHFKSILTTKAYSINKRNPLLNTIKTNFPLAYEITYTSASQIFNQEPYILTEDEIGYVSLHIGAAIERCFSGMIQRKNAILICGSGQATTRMLEARLNGFFQDKIKIVNKVSYNEFTSYTPAHLKYVDFAISTIPLKSDIIPTITVDFSLNNQDIEAITKFISHISSDKMQKTEKFFENDLFLRLDHINNKESLLQQMCQLLMNKQFVDKDFYEGVMKRESLANTNMNETFAIPHPIENWSTETKVVVAIMDKPLLWNKKDSVQIVFLLAIKQGDQLDIEHLYDLFIEIVNNTKLQQSIIHSYSFDDFMKNLYQYFQ</sequence>
<evidence type="ECO:0000313" key="10">
    <source>
        <dbReference type="Proteomes" id="UP000003157"/>
    </source>
</evidence>
<comment type="caution">
    <text evidence="9">The sequence shown here is derived from an EMBL/GenBank/DDBJ whole genome shotgun (WGS) entry which is preliminary data.</text>
</comment>
<dbReference type="SUPFAM" id="SSF63520">
    <property type="entry name" value="PTS-regulatory domain, PRD"/>
    <property type="match status" value="2"/>
</dbReference>
<dbReference type="Gene3D" id="1.10.1790.10">
    <property type="entry name" value="PRD domain"/>
    <property type="match status" value="2"/>
</dbReference>
<feature type="domain" description="PTS EIIA type-2" evidence="6">
    <location>
        <begin position="500"/>
        <end position="643"/>
    </location>
</feature>